<evidence type="ECO:0000256" key="1">
    <source>
        <dbReference type="ARBA" id="ARBA00022737"/>
    </source>
</evidence>
<evidence type="ECO:0000313" key="6">
    <source>
        <dbReference type="EMBL" id="MEI7035893.1"/>
    </source>
</evidence>
<dbReference type="EMBL" id="JBBBNY010000002">
    <property type="protein sequence ID" value="MEI7035893.1"/>
    <property type="molecule type" value="Genomic_DNA"/>
</dbReference>
<evidence type="ECO:0000256" key="3">
    <source>
        <dbReference type="PROSITE-ProRule" id="PRU00339"/>
    </source>
</evidence>
<dbReference type="InterPro" id="IPR036779">
    <property type="entry name" value="LysM_dom_sf"/>
</dbReference>
<proteinExistence type="predicted"/>
<dbReference type="SUPFAM" id="SSF54106">
    <property type="entry name" value="LysM domain"/>
    <property type="match status" value="1"/>
</dbReference>
<gene>
    <name evidence="6" type="ORF">WAT24_03865</name>
</gene>
<evidence type="ECO:0000256" key="2">
    <source>
        <dbReference type="ARBA" id="ARBA00022803"/>
    </source>
</evidence>
<name>A0ABU8J8S3_9GAMM</name>
<feature type="repeat" description="TPR" evidence="3">
    <location>
        <begin position="259"/>
        <end position="292"/>
    </location>
</feature>
<keyword evidence="2 3" id="KW-0802">TPR repeat</keyword>
<dbReference type="Pfam" id="PF01476">
    <property type="entry name" value="LysM"/>
    <property type="match status" value="1"/>
</dbReference>
<dbReference type="SUPFAM" id="SSF48452">
    <property type="entry name" value="TPR-like"/>
    <property type="match status" value="1"/>
</dbReference>
<dbReference type="Pfam" id="PF07719">
    <property type="entry name" value="TPR_2"/>
    <property type="match status" value="1"/>
</dbReference>
<dbReference type="SMART" id="SM00028">
    <property type="entry name" value="TPR"/>
    <property type="match status" value="2"/>
</dbReference>
<evidence type="ECO:0000256" key="4">
    <source>
        <dbReference type="SAM" id="MobiDB-lite"/>
    </source>
</evidence>
<feature type="region of interest" description="Disordered" evidence="4">
    <location>
        <begin position="51"/>
        <end position="75"/>
    </location>
</feature>
<dbReference type="CDD" id="cd00118">
    <property type="entry name" value="LysM"/>
    <property type="match status" value="1"/>
</dbReference>
<reference evidence="6 7" key="1">
    <citation type="journal article" date="2014" name="Int. J. Syst. Evol. Microbiol.">
        <title>Fulvimonas yonginensis sp. nov., isolated from greenhouse soil, and emended description of the genus Fulvimonas.</title>
        <authorList>
            <person name="Ahn J.H."/>
            <person name="Kim S.J."/>
            <person name="Weon H.Y."/>
            <person name="Hong S.B."/>
            <person name="Seok S.J."/>
            <person name="Kwon S.W."/>
        </authorList>
    </citation>
    <scope>NUCLEOTIDE SEQUENCE [LARGE SCALE GENOMIC DNA]</scope>
    <source>
        <strain evidence="6 7">KACC 16952</strain>
    </source>
</reference>
<dbReference type="Proteomes" id="UP001381174">
    <property type="component" value="Unassembled WGS sequence"/>
</dbReference>
<dbReference type="SMART" id="SM00257">
    <property type="entry name" value="LysM"/>
    <property type="match status" value="1"/>
</dbReference>
<accession>A0ABU8J8S3</accession>
<comment type="caution">
    <text evidence="6">The sequence shown here is derived from an EMBL/GenBank/DDBJ whole genome shotgun (WGS) entry which is preliminary data.</text>
</comment>
<organism evidence="6 7">
    <name type="scientific">Fulvimonas yonginensis</name>
    <dbReference type="NCBI Taxonomy" id="1495200"/>
    <lineage>
        <taxon>Bacteria</taxon>
        <taxon>Pseudomonadati</taxon>
        <taxon>Pseudomonadota</taxon>
        <taxon>Gammaproteobacteria</taxon>
        <taxon>Lysobacterales</taxon>
        <taxon>Rhodanobacteraceae</taxon>
        <taxon>Fulvimonas</taxon>
    </lineage>
</organism>
<dbReference type="InterPro" id="IPR013105">
    <property type="entry name" value="TPR_2"/>
</dbReference>
<keyword evidence="1" id="KW-0677">Repeat</keyword>
<feature type="domain" description="LysM" evidence="5">
    <location>
        <begin position="130"/>
        <end position="177"/>
    </location>
</feature>
<dbReference type="Gene3D" id="1.25.40.10">
    <property type="entry name" value="Tetratricopeptide repeat domain"/>
    <property type="match status" value="1"/>
</dbReference>
<protein>
    <submittedName>
        <fullName evidence="6">LysM domain-containing protein</fullName>
    </submittedName>
</protein>
<keyword evidence="7" id="KW-1185">Reference proteome</keyword>
<dbReference type="InterPro" id="IPR011990">
    <property type="entry name" value="TPR-like_helical_dom_sf"/>
</dbReference>
<dbReference type="Gene3D" id="3.10.350.10">
    <property type="entry name" value="LysM domain"/>
    <property type="match status" value="1"/>
</dbReference>
<evidence type="ECO:0000259" key="5">
    <source>
        <dbReference type="PROSITE" id="PS51782"/>
    </source>
</evidence>
<dbReference type="InterPro" id="IPR018392">
    <property type="entry name" value="LysM"/>
</dbReference>
<dbReference type="PROSITE" id="PS51782">
    <property type="entry name" value="LYSM"/>
    <property type="match status" value="1"/>
</dbReference>
<dbReference type="RefSeq" id="WP_336806517.1">
    <property type="nucleotide sequence ID" value="NZ_JBBBNY010000002.1"/>
</dbReference>
<dbReference type="InterPro" id="IPR019734">
    <property type="entry name" value="TPR_rpt"/>
</dbReference>
<sequence>MRGYVQYMACKWNPSRRGARPPMRRLAIGLLLAAAGLGGCAQLHQLKQKIGEHDRSPAVAPTPVPRTVERESPPPSLASIVDDQLQLGHYAEGERQLRRYLQAYPDDHAAQALLQQLTADPEEALGRNSRPYVVRPGDSYSTLAARFLGDASRFLILARYNGSTNPSLLQAGQRLRLPARPARLASATQPERAVQDQPAPPPEDTDNMAKARRLQDESLALLHKGQKAQALERMDEALDTDPRLPPAGADAMALRKQLVSVYHQRAIVLYRDQQLDEAIALWNRVLAIDPGFEPATVYRARALELKQRLKQF</sequence>
<evidence type="ECO:0000313" key="7">
    <source>
        <dbReference type="Proteomes" id="UP001381174"/>
    </source>
</evidence>
<feature type="region of interest" description="Disordered" evidence="4">
    <location>
        <begin position="182"/>
        <end position="207"/>
    </location>
</feature>
<dbReference type="PROSITE" id="PS50005">
    <property type="entry name" value="TPR"/>
    <property type="match status" value="1"/>
</dbReference>